<protein>
    <submittedName>
        <fullName evidence="2">Uncharacterized protein</fullName>
    </submittedName>
</protein>
<dbReference type="EMBL" id="FRAN01000001">
    <property type="protein sequence ID" value="SHJ98345.1"/>
    <property type="molecule type" value="Genomic_DNA"/>
</dbReference>
<dbReference type="Proteomes" id="UP000184203">
    <property type="component" value="Unassembled WGS sequence"/>
</dbReference>
<accession>A0A1M6NRK9</accession>
<name>A0A1M6NRK9_HALPU</name>
<dbReference type="AlphaFoldDB" id="A0A1M6NRK9"/>
<proteinExistence type="predicted"/>
<evidence type="ECO:0000313" key="2">
    <source>
        <dbReference type="EMBL" id="SHJ98345.1"/>
    </source>
</evidence>
<keyword evidence="1" id="KW-0472">Membrane</keyword>
<dbReference type="PROSITE" id="PS51318">
    <property type="entry name" value="TAT"/>
    <property type="match status" value="1"/>
</dbReference>
<gene>
    <name evidence="2" type="ORF">SAMN05444342_0164</name>
</gene>
<keyword evidence="1" id="KW-0812">Transmembrane</keyword>
<evidence type="ECO:0000256" key="1">
    <source>
        <dbReference type="SAM" id="Phobius"/>
    </source>
</evidence>
<evidence type="ECO:0000313" key="3">
    <source>
        <dbReference type="Proteomes" id="UP000184203"/>
    </source>
</evidence>
<keyword evidence="1" id="KW-1133">Transmembrane helix</keyword>
<reference evidence="3" key="1">
    <citation type="submission" date="2016-11" db="EMBL/GenBank/DDBJ databases">
        <authorList>
            <person name="Varghese N."/>
            <person name="Submissions S."/>
        </authorList>
    </citation>
    <scope>NUCLEOTIDE SEQUENCE [LARGE SCALE GENOMIC DNA]</scope>
    <source>
        <strain evidence="3">DX253</strain>
    </source>
</reference>
<organism evidence="2 3">
    <name type="scientific">Haladaptatus paucihalophilus DX253</name>
    <dbReference type="NCBI Taxonomy" id="797209"/>
    <lineage>
        <taxon>Archaea</taxon>
        <taxon>Methanobacteriati</taxon>
        <taxon>Methanobacteriota</taxon>
        <taxon>Stenosarchaea group</taxon>
        <taxon>Halobacteria</taxon>
        <taxon>Halobacteriales</taxon>
        <taxon>Haladaptataceae</taxon>
        <taxon>Haladaptatus</taxon>
    </lineage>
</organism>
<dbReference type="InterPro" id="IPR006311">
    <property type="entry name" value="TAT_signal"/>
</dbReference>
<keyword evidence="3" id="KW-1185">Reference proteome</keyword>
<feature type="transmembrane region" description="Helical" evidence="1">
    <location>
        <begin position="236"/>
        <end position="254"/>
    </location>
</feature>
<sequence>MKDINPNRRELLQTLGVAGLSTGGVLSMSGTGAAASAPQNKIDNIWDAMVDLASDLLGSAIPWDAVQASDLSENEKQHRLRSLLDPQYKDLVMSDSVTTSSSVYVPGVLPFDACYWTDYGADGKKICVEGSPGHYGKPSCYQSTPNLGYVDLTVDTYDLKIDRSWSLRKSFSFWLGLSEDGCVWTGQEDLDLCAEVLCIDDLLYPYSPVAALAEAGLKAGIEAISNWAETDDMIDWLFYALAVIAGIAIILLLWEIEIPLAIGAFALA</sequence>